<evidence type="ECO:0000313" key="8">
    <source>
        <dbReference type="EMBL" id="PJI94549.1"/>
    </source>
</evidence>
<feature type="transmembrane region" description="Helical" evidence="6">
    <location>
        <begin position="113"/>
        <end position="132"/>
    </location>
</feature>
<dbReference type="Proteomes" id="UP000231586">
    <property type="component" value="Unassembled WGS sequence"/>
</dbReference>
<feature type="transmembrane region" description="Helical" evidence="6">
    <location>
        <begin position="285"/>
        <end position="305"/>
    </location>
</feature>
<organism evidence="8 9">
    <name type="scientific">Luteimicrobium subarcticum</name>
    <dbReference type="NCBI Taxonomy" id="620910"/>
    <lineage>
        <taxon>Bacteria</taxon>
        <taxon>Bacillati</taxon>
        <taxon>Actinomycetota</taxon>
        <taxon>Actinomycetes</taxon>
        <taxon>Micrococcales</taxon>
        <taxon>Luteimicrobium</taxon>
    </lineage>
</organism>
<gene>
    <name evidence="8" type="ORF">CLV34_0393</name>
</gene>
<dbReference type="GO" id="GO:0005886">
    <property type="term" value="C:plasma membrane"/>
    <property type="evidence" value="ECO:0007669"/>
    <property type="project" value="UniProtKB-SubCell"/>
</dbReference>
<name>A0A2M8WUH2_9MICO</name>
<keyword evidence="9" id="KW-1185">Reference proteome</keyword>
<evidence type="ECO:0000256" key="5">
    <source>
        <dbReference type="ARBA" id="ARBA00023136"/>
    </source>
</evidence>
<evidence type="ECO:0000256" key="3">
    <source>
        <dbReference type="ARBA" id="ARBA00022692"/>
    </source>
</evidence>
<comment type="subcellular location">
    <subcellularLocation>
        <location evidence="1">Cell membrane</location>
        <topology evidence="1">Multi-pass membrane protein</topology>
    </subcellularLocation>
</comment>
<evidence type="ECO:0000259" key="7">
    <source>
        <dbReference type="Pfam" id="PF00482"/>
    </source>
</evidence>
<protein>
    <submittedName>
        <fullName evidence="8">Tight adherence protein C</fullName>
    </submittedName>
</protein>
<dbReference type="PANTHER" id="PTHR35007">
    <property type="entry name" value="INTEGRAL MEMBRANE PROTEIN-RELATED"/>
    <property type="match status" value="1"/>
</dbReference>
<proteinExistence type="predicted"/>
<evidence type="ECO:0000256" key="2">
    <source>
        <dbReference type="ARBA" id="ARBA00022475"/>
    </source>
</evidence>
<dbReference type="OrthoDB" id="5185234at2"/>
<sequence>MTGASTHLVPTGAVLGGTAALGVLLVVTRLRRRRPTLVARVAPGLRSWSAVSRLLDEDPVTTPFAVLERLVAPWSTDVGRGLERFGSSRADVERRLARAGRRDTVEQFRARQLVAGAVGLALGLAVAVLLVVVRGASVVPALLLVVVAGVAGVLLCDQNLSRQVRTREERILAEFPTVAELLALAVTAGEAPVGALDRVARTAHGALADELSAALAAVRSGTPLSRALEELADRVGLAPVTRFADGVAVAVERGTPLADVLRAQAQDVREAGRRALLEAGGRKEVGMMVPVVFLVLPVTVAFAVFPSLATLRVGM</sequence>
<accession>A0A2M8WUH2</accession>
<dbReference type="RefSeq" id="WP_100348565.1">
    <property type="nucleotide sequence ID" value="NZ_PGTZ01000006.1"/>
</dbReference>
<keyword evidence="3 6" id="KW-0812">Transmembrane</keyword>
<keyword evidence="4 6" id="KW-1133">Transmembrane helix</keyword>
<evidence type="ECO:0000256" key="6">
    <source>
        <dbReference type="SAM" id="Phobius"/>
    </source>
</evidence>
<keyword evidence="5 6" id="KW-0472">Membrane</keyword>
<feature type="domain" description="Type II secretion system protein GspF" evidence="7">
    <location>
        <begin position="180"/>
        <end position="304"/>
    </location>
</feature>
<feature type="transmembrane region" description="Helical" evidence="6">
    <location>
        <begin position="138"/>
        <end position="156"/>
    </location>
</feature>
<keyword evidence="2" id="KW-1003">Cell membrane</keyword>
<feature type="transmembrane region" description="Helical" evidence="6">
    <location>
        <begin position="12"/>
        <end position="30"/>
    </location>
</feature>
<evidence type="ECO:0000256" key="1">
    <source>
        <dbReference type="ARBA" id="ARBA00004651"/>
    </source>
</evidence>
<evidence type="ECO:0000313" key="9">
    <source>
        <dbReference type="Proteomes" id="UP000231586"/>
    </source>
</evidence>
<reference evidence="8 9" key="1">
    <citation type="submission" date="2017-11" db="EMBL/GenBank/DDBJ databases">
        <title>Genomic Encyclopedia of Archaeal and Bacterial Type Strains, Phase II (KMG-II): From Individual Species to Whole Genera.</title>
        <authorList>
            <person name="Goeker M."/>
        </authorList>
    </citation>
    <scope>NUCLEOTIDE SEQUENCE [LARGE SCALE GENOMIC DNA]</scope>
    <source>
        <strain evidence="8 9">DSM 22413</strain>
    </source>
</reference>
<dbReference type="InterPro" id="IPR018076">
    <property type="entry name" value="T2SS_GspF_dom"/>
</dbReference>
<dbReference type="PANTHER" id="PTHR35007:SF2">
    <property type="entry name" value="PILUS ASSEMBLE PROTEIN"/>
    <property type="match status" value="1"/>
</dbReference>
<dbReference type="EMBL" id="PGTZ01000006">
    <property type="protein sequence ID" value="PJI94549.1"/>
    <property type="molecule type" value="Genomic_DNA"/>
</dbReference>
<dbReference type="Pfam" id="PF00482">
    <property type="entry name" value="T2SSF"/>
    <property type="match status" value="1"/>
</dbReference>
<dbReference type="AlphaFoldDB" id="A0A2M8WUH2"/>
<evidence type="ECO:0000256" key="4">
    <source>
        <dbReference type="ARBA" id="ARBA00022989"/>
    </source>
</evidence>
<comment type="caution">
    <text evidence="8">The sequence shown here is derived from an EMBL/GenBank/DDBJ whole genome shotgun (WGS) entry which is preliminary data.</text>
</comment>